<dbReference type="InterPro" id="IPR013482">
    <property type="entry name" value="Molybde_CF_guanTrfase"/>
</dbReference>
<evidence type="ECO:0000256" key="5">
    <source>
        <dbReference type="ARBA" id="ARBA00022842"/>
    </source>
</evidence>
<proteinExistence type="inferred from homology"/>
<feature type="binding site" evidence="8">
    <location>
        <position position="100"/>
    </location>
    <ligand>
        <name>GTP</name>
        <dbReference type="ChEBI" id="CHEBI:37565"/>
    </ligand>
</feature>
<dbReference type="NCBIfam" id="TIGR02665">
    <property type="entry name" value="molyb_mobA"/>
    <property type="match status" value="1"/>
</dbReference>
<dbReference type="GO" id="GO:0005737">
    <property type="term" value="C:cytoplasm"/>
    <property type="evidence" value="ECO:0007669"/>
    <property type="project" value="UniProtKB-SubCell"/>
</dbReference>
<keyword evidence="3 8" id="KW-0479">Metal-binding</keyword>
<evidence type="ECO:0000259" key="9">
    <source>
        <dbReference type="Pfam" id="PF12804"/>
    </source>
</evidence>
<feature type="binding site" evidence="8">
    <location>
        <begin position="9"/>
        <end position="11"/>
    </location>
    <ligand>
        <name>GTP</name>
        <dbReference type="ChEBI" id="CHEBI:37565"/>
    </ligand>
</feature>
<dbReference type="SUPFAM" id="SSF53448">
    <property type="entry name" value="Nucleotide-diphospho-sugar transferases"/>
    <property type="match status" value="1"/>
</dbReference>
<comment type="subunit">
    <text evidence="8">Monomer.</text>
</comment>
<evidence type="ECO:0000256" key="2">
    <source>
        <dbReference type="ARBA" id="ARBA00022679"/>
    </source>
</evidence>
<evidence type="ECO:0000256" key="1">
    <source>
        <dbReference type="ARBA" id="ARBA00022490"/>
    </source>
</evidence>
<sequence length="206" mass="22018">MTRPPGIILAGGLSRRMGENKATVLLGRKMMIRHVVERLAPQVSSLAVNAPEGADAALGLPLVPDTISGHPGPLAGVLAGLRHAENLMPKPRHIVTAPADTPFLPPDLVERLEAALPADDAIVVASSAGRWHPVVALWPLTLADDLEEWLADPGNRKLQVFIARHTSTAVDFPPIATKHGLLDPFYNVNTPDELAFAKAFLEEEDG</sequence>
<keyword evidence="7 8" id="KW-0501">Molybdenum cofactor biosynthesis</keyword>
<keyword evidence="5 8" id="KW-0460">Magnesium</keyword>
<comment type="catalytic activity">
    <reaction evidence="8">
        <text>Mo-molybdopterin + GTP + H(+) = Mo-molybdopterin guanine dinucleotide + diphosphate</text>
        <dbReference type="Rhea" id="RHEA:34243"/>
        <dbReference type="ChEBI" id="CHEBI:15378"/>
        <dbReference type="ChEBI" id="CHEBI:33019"/>
        <dbReference type="ChEBI" id="CHEBI:37565"/>
        <dbReference type="ChEBI" id="CHEBI:71302"/>
        <dbReference type="ChEBI" id="CHEBI:71310"/>
        <dbReference type="EC" id="2.7.7.77"/>
    </reaction>
</comment>
<organism evidence="10 11">
    <name type="scientific">Ciceribacter ferrooxidans</name>
    <dbReference type="NCBI Taxonomy" id="2509717"/>
    <lineage>
        <taxon>Bacteria</taxon>
        <taxon>Pseudomonadati</taxon>
        <taxon>Pseudomonadota</taxon>
        <taxon>Alphaproteobacteria</taxon>
        <taxon>Hyphomicrobiales</taxon>
        <taxon>Rhizobiaceae</taxon>
        <taxon>Ciceribacter</taxon>
    </lineage>
</organism>
<dbReference type="GO" id="GO:0061603">
    <property type="term" value="F:molybdenum cofactor guanylyltransferase activity"/>
    <property type="evidence" value="ECO:0007669"/>
    <property type="project" value="UniProtKB-EC"/>
</dbReference>
<feature type="binding site" evidence="8">
    <location>
        <position position="100"/>
    </location>
    <ligand>
        <name>Mg(2+)</name>
        <dbReference type="ChEBI" id="CHEBI:18420"/>
    </ligand>
</feature>
<reference evidence="10 11" key="1">
    <citation type="submission" date="2019-01" db="EMBL/GenBank/DDBJ databases">
        <authorList>
            <person name="Deng T."/>
        </authorList>
    </citation>
    <scope>NUCLEOTIDE SEQUENCE [LARGE SCALE GENOMIC DNA]</scope>
    <source>
        <strain evidence="10 11">F8825</strain>
    </source>
</reference>
<accession>A0A4Q2T2R7</accession>
<feature type="domain" description="MobA-like NTP transferase" evidence="9">
    <location>
        <begin position="6"/>
        <end position="158"/>
    </location>
</feature>
<evidence type="ECO:0000313" key="11">
    <source>
        <dbReference type="Proteomes" id="UP000291088"/>
    </source>
</evidence>
<keyword evidence="2 8" id="KW-0808">Transferase</keyword>
<feature type="binding site" evidence="8">
    <location>
        <position position="65"/>
    </location>
    <ligand>
        <name>GTP</name>
        <dbReference type="ChEBI" id="CHEBI:37565"/>
    </ligand>
</feature>
<evidence type="ECO:0000256" key="8">
    <source>
        <dbReference type="HAMAP-Rule" id="MF_00316"/>
    </source>
</evidence>
<keyword evidence="4 8" id="KW-0547">Nucleotide-binding</keyword>
<dbReference type="EMBL" id="SDVB01000238">
    <property type="protein sequence ID" value="RYC12203.1"/>
    <property type="molecule type" value="Genomic_DNA"/>
</dbReference>
<protein>
    <recommendedName>
        <fullName evidence="8">Molybdenum cofactor guanylyltransferase</fullName>
        <shortName evidence="8">MoCo guanylyltransferase</shortName>
        <ecNumber evidence="8">2.7.7.77</ecNumber>
    </recommendedName>
    <alternativeName>
        <fullName evidence="8">GTP:molybdopterin guanylyltransferase</fullName>
    </alternativeName>
    <alternativeName>
        <fullName evidence="8">Mo-MPT guanylyltransferase</fullName>
    </alternativeName>
    <alternativeName>
        <fullName evidence="8">Molybdopterin guanylyltransferase</fullName>
    </alternativeName>
    <alternativeName>
        <fullName evidence="8">Molybdopterin-guanine dinucleotide synthase</fullName>
        <shortName evidence="8">MGD synthase</shortName>
    </alternativeName>
</protein>
<keyword evidence="1 8" id="KW-0963">Cytoplasm</keyword>
<dbReference type="PANTHER" id="PTHR19136:SF81">
    <property type="entry name" value="MOLYBDENUM COFACTOR GUANYLYLTRANSFERASE"/>
    <property type="match status" value="1"/>
</dbReference>
<evidence type="ECO:0000313" key="10">
    <source>
        <dbReference type="EMBL" id="RYC12203.1"/>
    </source>
</evidence>
<dbReference type="OrthoDB" id="9788394at2"/>
<dbReference type="HAMAP" id="MF_00316">
    <property type="entry name" value="MobA"/>
    <property type="match status" value="1"/>
</dbReference>
<dbReference type="RefSeq" id="WP_129332630.1">
    <property type="nucleotide sequence ID" value="NZ_SDVB01000238.1"/>
</dbReference>
<dbReference type="Gene3D" id="3.90.550.10">
    <property type="entry name" value="Spore Coat Polysaccharide Biosynthesis Protein SpsA, Chain A"/>
    <property type="match status" value="1"/>
</dbReference>
<dbReference type="InterPro" id="IPR025877">
    <property type="entry name" value="MobA-like_NTP_Trfase"/>
</dbReference>
<dbReference type="GO" id="GO:1902758">
    <property type="term" value="P:bis(molybdopterin guanine dinucleotide)molybdenum biosynthetic process"/>
    <property type="evidence" value="ECO:0007669"/>
    <property type="project" value="TreeGrafter"/>
</dbReference>
<comment type="cofactor">
    <cofactor evidence="8">
        <name>Mg(2+)</name>
        <dbReference type="ChEBI" id="CHEBI:18420"/>
    </cofactor>
</comment>
<dbReference type="Proteomes" id="UP000291088">
    <property type="component" value="Unassembled WGS sequence"/>
</dbReference>
<dbReference type="Pfam" id="PF12804">
    <property type="entry name" value="NTP_transf_3"/>
    <property type="match status" value="1"/>
</dbReference>
<keyword evidence="6 8" id="KW-0342">GTP-binding</keyword>
<dbReference type="GO" id="GO:0046872">
    <property type="term" value="F:metal ion binding"/>
    <property type="evidence" value="ECO:0007669"/>
    <property type="project" value="UniProtKB-KW"/>
</dbReference>
<keyword evidence="10" id="KW-0548">Nucleotidyltransferase</keyword>
<comment type="function">
    <text evidence="8">Transfers a GMP moiety from GTP to Mo-molybdopterin (Mo-MPT) cofactor (Moco or molybdenum cofactor) to form Mo-molybdopterin guanine dinucleotide (Mo-MGD) cofactor.</text>
</comment>
<evidence type="ECO:0000256" key="6">
    <source>
        <dbReference type="ARBA" id="ARBA00023134"/>
    </source>
</evidence>
<evidence type="ECO:0000256" key="4">
    <source>
        <dbReference type="ARBA" id="ARBA00022741"/>
    </source>
</evidence>
<comment type="subcellular location">
    <subcellularLocation>
        <location evidence="8">Cytoplasm</location>
    </subcellularLocation>
</comment>
<evidence type="ECO:0000256" key="7">
    <source>
        <dbReference type="ARBA" id="ARBA00023150"/>
    </source>
</evidence>
<name>A0A4Q2T2R7_9HYPH</name>
<evidence type="ECO:0000256" key="3">
    <source>
        <dbReference type="ARBA" id="ARBA00022723"/>
    </source>
</evidence>
<dbReference type="GO" id="GO:0005525">
    <property type="term" value="F:GTP binding"/>
    <property type="evidence" value="ECO:0007669"/>
    <property type="project" value="UniProtKB-UniRule"/>
</dbReference>
<dbReference type="AlphaFoldDB" id="A0A4Q2T2R7"/>
<dbReference type="PANTHER" id="PTHR19136">
    <property type="entry name" value="MOLYBDENUM COFACTOR GUANYLYLTRANSFERASE"/>
    <property type="match status" value="1"/>
</dbReference>
<dbReference type="CDD" id="cd02503">
    <property type="entry name" value="MobA"/>
    <property type="match status" value="1"/>
</dbReference>
<feature type="binding site" evidence="8">
    <location>
        <position position="49"/>
    </location>
    <ligand>
        <name>GTP</name>
        <dbReference type="ChEBI" id="CHEBI:37565"/>
    </ligand>
</feature>
<dbReference type="EC" id="2.7.7.77" evidence="8"/>
<comment type="domain">
    <text evidence="8">The N-terminal domain determines nucleotide recognition and specific binding, while the C-terminal domain determines the specific binding to the target protein.</text>
</comment>
<comment type="caution">
    <text evidence="10">The sequence shown here is derived from an EMBL/GenBank/DDBJ whole genome shotgun (WGS) entry which is preliminary data.</text>
</comment>
<comment type="similarity">
    <text evidence="8">Belongs to the MobA family.</text>
</comment>
<keyword evidence="11" id="KW-1185">Reference proteome</keyword>
<dbReference type="InterPro" id="IPR029044">
    <property type="entry name" value="Nucleotide-diphossugar_trans"/>
</dbReference>
<gene>
    <name evidence="8 10" type="primary">mobA</name>
    <name evidence="10" type="ORF">EUU22_14220</name>
</gene>
<feature type="binding site" evidence="8">
    <location>
        <position position="21"/>
    </location>
    <ligand>
        <name>GTP</name>
        <dbReference type="ChEBI" id="CHEBI:37565"/>
    </ligand>
</feature>